<keyword evidence="2" id="KW-0472">Membrane</keyword>
<name>R6TNU2_9FIRM</name>
<evidence type="ECO:0000313" key="4">
    <source>
        <dbReference type="Proteomes" id="UP000018162"/>
    </source>
</evidence>
<evidence type="ECO:0000256" key="1">
    <source>
        <dbReference type="SAM" id="MobiDB-lite"/>
    </source>
</evidence>
<feature type="region of interest" description="Disordered" evidence="1">
    <location>
        <begin position="39"/>
        <end position="78"/>
    </location>
</feature>
<feature type="compositionally biased region" description="Low complexity" evidence="1">
    <location>
        <begin position="39"/>
        <end position="51"/>
    </location>
</feature>
<proteinExistence type="predicted"/>
<keyword evidence="2" id="KW-1133">Transmembrane helix</keyword>
<gene>
    <name evidence="3" type="ORF">BN626_01954</name>
</gene>
<protein>
    <submittedName>
        <fullName evidence="3">Uncharacterized protein</fullName>
    </submittedName>
</protein>
<sequence>MRKKDADQKQVEAPRGKKKWIIIAVVAVVLIAAAVGGNTETQQQTTGTQATSEAPETQDPATEAVSETEAKAEPEANTSAKVDALALAAKQDIEENGVSDAKRDEAVTFIVEHYPDFYADNETMEQAISYGYWLEYAYQNDEAARDYAELGMDLEQAVKYVYRGAESVENDATQENLSQIRESLEAIGQTVE</sequence>
<evidence type="ECO:0000313" key="3">
    <source>
        <dbReference type="EMBL" id="CDC75073.1"/>
    </source>
</evidence>
<dbReference type="Proteomes" id="UP000018162">
    <property type="component" value="Unassembled WGS sequence"/>
</dbReference>
<organism evidence="3 4">
    <name type="scientific">Agathobacter rectalis CAG:36</name>
    <dbReference type="NCBI Taxonomy" id="1263079"/>
    <lineage>
        <taxon>Bacteria</taxon>
        <taxon>Bacillati</taxon>
        <taxon>Bacillota</taxon>
        <taxon>Clostridia</taxon>
        <taxon>Lachnospirales</taxon>
        <taxon>Lachnospiraceae</taxon>
        <taxon>Agathobacter</taxon>
    </lineage>
</organism>
<comment type="caution">
    <text evidence="3">The sequence shown here is derived from an EMBL/GenBank/DDBJ whole genome shotgun (WGS) entry which is preliminary data.</text>
</comment>
<dbReference type="EMBL" id="CBFV010000095">
    <property type="protein sequence ID" value="CDC75073.1"/>
    <property type="molecule type" value="Genomic_DNA"/>
</dbReference>
<evidence type="ECO:0000256" key="2">
    <source>
        <dbReference type="SAM" id="Phobius"/>
    </source>
</evidence>
<feature type="transmembrane region" description="Helical" evidence="2">
    <location>
        <begin position="20"/>
        <end position="37"/>
    </location>
</feature>
<dbReference type="AlphaFoldDB" id="R6TNU2"/>
<accession>R6TNU2</accession>
<keyword evidence="2" id="KW-0812">Transmembrane</keyword>
<reference evidence="3" key="1">
    <citation type="submission" date="2012-11" db="EMBL/GenBank/DDBJ databases">
        <title>Dependencies among metagenomic species, viruses, plasmids and units of genetic variation.</title>
        <authorList>
            <person name="Nielsen H.B."/>
            <person name="Almeida M."/>
            <person name="Juncker A.S."/>
            <person name="Rasmussen S."/>
            <person name="Li J."/>
            <person name="Sunagawa S."/>
            <person name="Plichta D."/>
            <person name="Gautier L."/>
            <person name="Le Chatelier E."/>
            <person name="Peletier E."/>
            <person name="Bonde I."/>
            <person name="Nielsen T."/>
            <person name="Manichanh C."/>
            <person name="Arumugam M."/>
            <person name="Batto J."/>
            <person name="Santos M.B.Q.D."/>
            <person name="Blom N."/>
            <person name="Borruel N."/>
            <person name="Burgdorf K.S."/>
            <person name="Boumezbeur F."/>
            <person name="Casellas F."/>
            <person name="Dore J."/>
            <person name="Guarner F."/>
            <person name="Hansen T."/>
            <person name="Hildebrand F."/>
            <person name="Kaas R.S."/>
            <person name="Kennedy S."/>
            <person name="Kristiansen K."/>
            <person name="Kultima J.R."/>
            <person name="Leonard P."/>
            <person name="Levenez F."/>
            <person name="Lund O."/>
            <person name="Moumen B."/>
            <person name="Le Paslier D."/>
            <person name="Pons N."/>
            <person name="Pedersen O."/>
            <person name="Prifti E."/>
            <person name="Qin J."/>
            <person name="Raes J."/>
            <person name="Tap J."/>
            <person name="Tims S."/>
            <person name="Ussery D.W."/>
            <person name="Yamada T."/>
            <person name="MetaHit consortium"/>
            <person name="Renault P."/>
            <person name="Sicheritz-Ponten T."/>
            <person name="Bork P."/>
            <person name="Wang J."/>
            <person name="Brunak S."/>
            <person name="Ehrlich S.D."/>
        </authorList>
    </citation>
    <scope>NUCLEOTIDE SEQUENCE [LARGE SCALE GENOMIC DNA]</scope>
</reference>